<dbReference type="HAMAP" id="MF_00063">
    <property type="entry name" value="CysH"/>
    <property type="match status" value="1"/>
</dbReference>
<keyword evidence="8" id="KW-1185">Reference proteome</keyword>
<reference evidence="7" key="1">
    <citation type="submission" date="2021-02" db="EMBL/GenBank/DDBJ databases">
        <authorList>
            <person name="Dougan E. K."/>
            <person name="Rhodes N."/>
            <person name="Thang M."/>
            <person name="Chan C."/>
        </authorList>
    </citation>
    <scope>NUCLEOTIDE SEQUENCE</scope>
</reference>
<dbReference type="InterPro" id="IPR004511">
    <property type="entry name" value="PAPS/APS_Rdtase"/>
</dbReference>
<feature type="region of interest" description="Disordered" evidence="4">
    <location>
        <begin position="189"/>
        <end position="229"/>
    </location>
</feature>
<feature type="domain" description="Phosphoadenosine phosphosulphate reductase" evidence="6">
    <location>
        <begin position="417"/>
        <end position="594"/>
    </location>
</feature>
<keyword evidence="2" id="KW-0560">Oxidoreductase</keyword>
<feature type="domain" description="Thioredoxin" evidence="5">
    <location>
        <begin position="654"/>
        <end position="683"/>
    </location>
</feature>
<dbReference type="PANTHER" id="PTHR46509">
    <property type="entry name" value="PHOSPHOADENOSINE PHOSPHOSULFATE REDUCTASE"/>
    <property type="match status" value="1"/>
</dbReference>
<dbReference type="Proteomes" id="UP000604046">
    <property type="component" value="Unassembled WGS sequence"/>
</dbReference>
<feature type="compositionally biased region" description="Low complexity" evidence="4">
    <location>
        <begin position="60"/>
        <end position="75"/>
    </location>
</feature>
<dbReference type="InterPro" id="IPR013766">
    <property type="entry name" value="Thioredoxin_domain"/>
</dbReference>
<feature type="compositionally biased region" description="Low complexity" evidence="4">
    <location>
        <begin position="24"/>
        <end position="41"/>
    </location>
</feature>
<evidence type="ECO:0000313" key="7">
    <source>
        <dbReference type="EMBL" id="CAE7402076.1"/>
    </source>
</evidence>
<evidence type="ECO:0000256" key="1">
    <source>
        <dbReference type="ARBA" id="ARBA00009732"/>
    </source>
</evidence>
<dbReference type="GO" id="GO:0019379">
    <property type="term" value="P:sulfate assimilation, phosphoadenylyl sulfate reduction by phosphoadenylyl-sulfate reductase (thioredoxin)"/>
    <property type="evidence" value="ECO:0007669"/>
    <property type="project" value="InterPro"/>
</dbReference>
<feature type="region of interest" description="Disordered" evidence="4">
    <location>
        <begin position="1"/>
        <end position="109"/>
    </location>
</feature>
<dbReference type="Gene3D" id="3.40.50.620">
    <property type="entry name" value="HUPs"/>
    <property type="match status" value="1"/>
</dbReference>
<dbReference type="Gene3D" id="3.40.30.10">
    <property type="entry name" value="Glutaredoxin"/>
    <property type="match status" value="1"/>
</dbReference>
<evidence type="ECO:0000256" key="4">
    <source>
        <dbReference type="SAM" id="MobiDB-lite"/>
    </source>
</evidence>
<dbReference type="Pfam" id="PF01507">
    <property type="entry name" value="PAPS_reduct"/>
    <property type="match status" value="1"/>
</dbReference>
<evidence type="ECO:0000259" key="6">
    <source>
        <dbReference type="Pfam" id="PF01507"/>
    </source>
</evidence>
<dbReference type="InterPro" id="IPR014729">
    <property type="entry name" value="Rossmann-like_a/b/a_fold"/>
</dbReference>
<gene>
    <name evidence="7" type="primary">met16</name>
    <name evidence="7" type="ORF">SNAT2548_LOCUS21884</name>
</gene>
<evidence type="ECO:0000256" key="2">
    <source>
        <dbReference type="ARBA" id="ARBA00023002"/>
    </source>
</evidence>
<dbReference type="AlphaFoldDB" id="A0A812QSW0"/>
<dbReference type="OrthoDB" id="270728at2759"/>
<dbReference type="NCBIfam" id="TIGR00434">
    <property type="entry name" value="cysH"/>
    <property type="match status" value="1"/>
</dbReference>
<evidence type="ECO:0000313" key="8">
    <source>
        <dbReference type="Proteomes" id="UP000604046"/>
    </source>
</evidence>
<dbReference type="GO" id="GO:0005737">
    <property type="term" value="C:cytoplasm"/>
    <property type="evidence" value="ECO:0007669"/>
    <property type="project" value="TreeGrafter"/>
</dbReference>
<protein>
    <submittedName>
        <fullName evidence="7">Met16 protein</fullName>
    </submittedName>
</protein>
<evidence type="ECO:0000259" key="5">
    <source>
        <dbReference type="Pfam" id="PF00085"/>
    </source>
</evidence>
<comment type="similarity">
    <text evidence="1">Belongs to the PAPS reductase family. CysH subfamily.</text>
</comment>
<feature type="compositionally biased region" description="Low complexity" evidence="4">
    <location>
        <begin position="144"/>
        <end position="166"/>
    </location>
</feature>
<feature type="compositionally biased region" description="Low complexity" evidence="4">
    <location>
        <begin position="189"/>
        <end position="216"/>
    </location>
</feature>
<dbReference type="GO" id="GO:0004604">
    <property type="term" value="F:phosphoadenylyl-sulfate reductase (thioredoxin) activity"/>
    <property type="evidence" value="ECO:0007669"/>
    <property type="project" value="InterPro"/>
</dbReference>
<dbReference type="Pfam" id="PF00085">
    <property type="entry name" value="Thioredoxin"/>
    <property type="match status" value="1"/>
</dbReference>
<dbReference type="SUPFAM" id="SSF52402">
    <property type="entry name" value="Adenine nucleotide alpha hydrolases-like"/>
    <property type="match status" value="1"/>
</dbReference>
<dbReference type="CDD" id="cd23945">
    <property type="entry name" value="PAPS_reductase"/>
    <property type="match status" value="1"/>
</dbReference>
<name>A0A812QSW0_9DINO</name>
<comment type="pathway">
    <text evidence="3">Sulfur metabolism; hydrogen sulfide biosynthesis; sulfite from sulfate.</text>
</comment>
<feature type="region of interest" description="Disordered" evidence="4">
    <location>
        <begin position="123"/>
        <end position="170"/>
    </location>
</feature>
<dbReference type="CDD" id="cd02961">
    <property type="entry name" value="PDI_a_family"/>
    <property type="match status" value="1"/>
</dbReference>
<feature type="compositionally biased region" description="Low complexity" evidence="4">
    <location>
        <begin position="95"/>
        <end position="109"/>
    </location>
</feature>
<proteinExistence type="inferred from homology"/>
<dbReference type="EMBL" id="CAJNDS010002266">
    <property type="protein sequence ID" value="CAE7402076.1"/>
    <property type="molecule type" value="Genomic_DNA"/>
</dbReference>
<organism evidence="7 8">
    <name type="scientific">Symbiodinium natans</name>
    <dbReference type="NCBI Taxonomy" id="878477"/>
    <lineage>
        <taxon>Eukaryota</taxon>
        <taxon>Sar</taxon>
        <taxon>Alveolata</taxon>
        <taxon>Dinophyceae</taxon>
        <taxon>Suessiales</taxon>
        <taxon>Symbiodiniaceae</taxon>
        <taxon>Symbiodinium</taxon>
    </lineage>
</organism>
<sequence length="728" mass="76191">MSSSAAGALGSMLAKSSPARPPEAGGAQDSGAPSAPAASEPTPKKSGAKSVLNQSSAMTSSAAGALGGLLSQGSAPPTRTDPSATGDAAPEAPPAKKASAAKSVLNQSTAMTSSAAGALGGLLSQGAAKAPPTRTEPPAGSSDAPATSAKASSEAPPAKKASGAKSVLNQSSTMTSSAAGALGGLLAQGGPKSSASMPAGSAGTASAAPAASAPPRSADDRKSALATSTVMTSSAAANLGPAGSPGLQGIQGVHTYQRASKESAACLVVELRQELYHWQEAPSAPASTQAGAVLAATVEVIAVLPLCVFDCTAKAVALFGTRHCWASMKLRSPGSADEALASSSLTGCVSGFVRNHSRKCIFLLLFGFVFVAAAGPPLGNLRQSFSEERVASINAQLMQMTPQEILRWAHRALPGRVVQMSSLGASGMVILDMMDSIGLLKEIPVITVDTLHLFPETYQHIANVTKHYPHLKLHVYYPLGFGNLGREKFDAKYGASLWKEDFDRYSLLSKLEPAAQALSDFSPRAWITGRRRSQGGDRETMALAEYDGGMIKLNPLAYWTNAQVWEYIREHGVPYNVLHDRGFSSIGDEMNTRPVKDGEEERAGRFDQSVKVTECGMHTHLAKKARASIKRAQSSGTPHLPCPSCVDVDKTNFQEFYSPMCGHCTHFAPTYAEIANRLAKDLSIEGPKLVGRVLRVAFYCMYLYGNIWQSSWPLLHTSVFTLQLRMTA</sequence>
<dbReference type="InterPro" id="IPR036249">
    <property type="entry name" value="Thioredoxin-like_sf"/>
</dbReference>
<comment type="caution">
    <text evidence="7">The sequence shown here is derived from an EMBL/GenBank/DDBJ whole genome shotgun (WGS) entry which is preliminary data.</text>
</comment>
<evidence type="ECO:0000256" key="3">
    <source>
        <dbReference type="ARBA" id="ARBA00024327"/>
    </source>
</evidence>
<accession>A0A812QSW0</accession>
<dbReference type="PANTHER" id="PTHR46509:SF1">
    <property type="entry name" value="PHOSPHOADENOSINE PHOSPHOSULFATE REDUCTASE"/>
    <property type="match status" value="1"/>
</dbReference>
<feature type="compositionally biased region" description="Low complexity" evidence="4">
    <location>
        <begin position="1"/>
        <end position="17"/>
    </location>
</feature>
<dbReference type="InterPro" id="IPR002500">
    <property type="entry name" value="PAPS_reduct_dom"/>
</dbReference>
<dbReference type="NCBIfam" id="NF002537">
    <property type="entry name" value="PRK02090.1"/>
    <property type="match status" value="1"/>
</dbReference>
<dbReference type="SUPFAM" id="SSF52833">
    <property type="entry name" value="Thioredoxin-like"/>
    <property type="match status" value="1"/>
</dbReference>